<comment type="subcellular location">
    <subcellularLocation>
        <location evidence="1">Nucleus</location>
    </subcellularLocation>
</comment>
<gene>
    <name evidence="9" type="ORF">NDU88_004666</name>
</gene>
<dbReference type="Proteomes" id="UP001066276">
    <property type="component" value="Chromosome 12"/>
</dbReference>
<evidence type="ECO:0000259" key="8">
    <source>
        <dbReference type="PROSITE" id="PS50888"/>
    </source>
</evidence>
<dbReference type="GO" id="GO:0046983">
    <property type="term" value="F:protein dimerization activity"/>
    <property type="evidence" value="ECO:0007669"/>
    <property type="project" value="InterPro"/>
</dbReference>
<comment type="caution">
    <text evidence="9">The sequence shown here is derived from an EMBL/GenBank/DDBJ whole genome shotgun (WGS) entry which is preliminary data.</text>
</comment>
<keyword evidence="2" id="KW-0217">Developmental protein</keyword>
<dbReference type="InterPro" id="IPR032644">
    <property type="entry name" value="HES-7_bHLH-O"/>
</dbReference>
<dbReference type="SMART" id="SM00353">
    <property type="entry name" value="HLH"/>
    <property type="match status" value="1"/>
</dbReference>
<dbReference type="InterPro" id="IPR050370">
    <property type="entry name" value="HES_HEY"/>
</dbReference>
<evidence type="ECO:0000256" key="2">
    <source>
        <dbReference type="ARBA" id="ARBA00022473"/>
    </source>
</evidence>
<dbReference type="AlphaFoldDB" id="A0AAV7L0X8"/>
<dbReference type="GO" id="GO:0005634">
    <property type="term" value="C:nucleus"/>
    <property type="evidence" value="ECO:0007669"/>
    <property type="project" value="UniProtKB-SubCell"/>
</dbReference>
<dbReference type="PANTHER" id="PTHR10985">
    <property type="entry name" value="BASIC HELIX-LOOP-HELIX TRANSCRIPTION FACTOR, HES-RELATED"/>
    <property type="match status" value="1"/>
</dbReference>
<dbReference type="InterPro" id="IPR011598">
    <property type="entry name" value="bHLH_dom"/>
</dbReference>
<dbReference type="InterPro" id="IPR036638">
    <property type="entry name" value="HLH_DNA-bd_sf"/>
</dbReference>
<keyword evidence="10" id="KW-1185">Reference proteome</keyword>
<dbReference type="SUPFAM" id="SSF47459">
    <property type="entry name" value="HLH, helix-loop-helix DNA-binding domain"/>
    <property type="match status" value="1"/>
</dbReference>
<keyword evidence="4" id="KW-0805">Transcription regulation</keyword>
<evidence type="ECO:0000256" key="4">
    <source>
        <dbReference type="ARBA" id="ARBA00023015"/>
    </source>
</evidence>
<keyword evidence="3" id="KW-0678">Repressor</keyword>
<dbReference type="Pfam" id="PF00010">
    <property type="entry name" value="HLH"/>
    <property type="match status" value="1"/>
</dbReference>
<evidence type="ECO:0000313" key="10">
    <source>
        <dbReference type="Proteomes" id="UP001066276"/>
    </source>
</evidence>
<evidence type="ECO:0000313" key="9">
    <source>
        <dbReference type="EMBL" id="KAJ1084519.1"/>
    </source>
</evidence>
<dbReference type="Gene3D" id="4.10.280.10">
    <property type="entry name" value="Helix-loop-helix DNA-binding domain"/>
    <property type="match status" value="1"/>
</dbReference>
<evidence type="ECO:0000256" key="6">
    <source>
        <dbReference type="ARBA" id="ARBA00023242"/>
    </source>
</evidence>
<dbReference type="PROSITE" id="PS50888">
    <property type="entry name" value="BHLH"/>
    <property type="match status" value="1"/>
</dbReference>
<evidence type="ECO:0000256" key="5">
    <source>
        <dbReference type="ARBA" id="ARBA00023163"/>
    </source>
</evidence>
<dbReference type="EMBL" id="JANPWB010000016">
    <property type="protein sequence ID" value="KAJ1084519.1"/>
    <property type="molecule type" value="Genomic_DNA"/>
</dbReference>
<feature type="compositionally biased region" description="Low complexity" evidence="7">
    <location>
        <begin position="182"/>
        <end position="196"/>
    </location>
</feature>
<keyword evidence="5" id="KW-0804">Transcription</keyword>
<dbReference type="CDD" id="cd11462">
    <property type="entry name" value="bHLH-O_HES7"/>
    <property type="match status" value="1"/>
</dbReference>
<reference evidence="9" key="1">
    <citation type="journal article" date="2022" name="bioRxiv">
        <title>Sequencing and chromosome-scale assembly of the giantPleurodeles waltlgenome.</title>
        <authorList>
            <person name="Brown T."/>
            <person name="Elewa A."/>
            <person name="Iarovenko S."/>
            <person name="Subramanian E."/>
            <person name="Araus A.J."/>
            <person name="Petzold A."/>
            <person name="Susuki M."/>
            <person name="Suzuki K.-i.T."/>
            <person name="Hayashi T."/>
            <person name="Toyoda A."/>
            <person name="Oliveira C."/>
            <person name="Osipova E."/>
            <person name="Leigh N.D."/>
            <person name="Simon A."/>
            <person name="Yun M.H."/>
        </authorList>
    </citation>
    <scope>NUCLEOTIDE SEQUENCE</scope>
    <source>
        <strain evidence="9">20211129_DDA</strain>
        <tissue evidence="9">Liver</tissue>
    </source>
</reference>
<accession>A0AAV7L0X8</accession>
<proteinExistence type="predicted"/>
<sequence>MKKSSPERAFKGMRKLLKPMVEKRRRERINSSLESLRVLLLEKRPNEKLKNPKVEKADILETAVQFIKAQNQSLEPPPDEWQNYQAGYHDCFQRAVFFVNENQDLAPDRKTFLGGYFASWLNQLPTSSLLYPPGVSPLRAAVNGHLPETGTVLSGASSGRHLDLISPIGPLHPEPRRFAELQAPSQPSYSQQQSLYDGSLDTSRTDTNNGLPALISSVWRPWP</sequence>
<name>A0AAV7L0X8_PLEWA</name>
<organism evidence="9 10">
    <name type="scientific">Pleurodeles waltl</name>
    <name type="common">Iberian ribbed newt</name>
    <dbReference type="NCBI Taxonomy" id="8319"/>
    <lineage>
        <taxon>Eukaryota</taxon>
        <taxon>Metazoa</taxon>
        <taxon>Chordata</taxon>
        <taxon>Craniata</taxon>
        <taxon>Vertebrata</taxon>
        <taxon>Euteleostomi</taxon>
        <taxon>Amphibia</taxon>
        <taxon>Batrachia</taxon>
        <taxon>Caudata</taxon>
        <taxon>Salamandroidea</taxon>
        <taxon>Salamandridae</taxon>
        <taxon>Pleurodelinae</taxon>
        <taxon>Pleurodeles</taxon>
    </lineage>
</organism>
<evidence type="ECO:0000256" key="7">
    <source>
        <dbReference type="SAM" id="MobiDB-lite"/>
    </source>
</evidence>
<keyword evidence="6" id="KW-0539">Nucleus</keyword>
<feature type="domain" description="BHLH" evidence="8">
    <location>
        <begin position="13"/>
        <end position="70"/>
    </location>
</feature>
<evidence type="ECO:0000256" key="3">
    <source>
        <dbReference type="ARBA" id="ARBA00022491"/>
    </source>
</evidence>
<protein>
    <recommendedName>
        <fullName evidence="8">BHLH domain-containing protein</fullName>
    </recommendedName>
</protein>
<dbReference type="GO" id="GO:0000122">
    <property type="term" value="P:negative regulation of transcription by RNA polymerase II"/>
    <property type="evidence" value="ECO:0007669"/>
    <property type="project" value="UniProtKB-ARBA"/>
</dbReference>
<evidence type="ECO:0000256" key="1">
    <source>
        <dbReference type="ARBA" id="ARBA00004123"/>
    </source>
</evidence>
<feature type="region of interest" description="Disordered" evidence="7">
    <location>
        <begin position="182"/>
        <end position="208"/>
    </location>
</feature>